<dbReference type="EMBL" id="GAMC01008181">
    <property type="protein sequence ID" value="JAB98374.1"/>
    <property type="molecule type" value="mRNA"/>
</dbReference>
<reference evidence="3" key="2">
    <citation type="journal article" date="2014" name="BMC Genomics">
        <title>A genomic perspective to assessing quality of mass-reared SIT flies used in Mediterranean fruit fly (Ceratitis capitata) eradication in California.</title>
        <authorList>
            <person name="Calla B."/>
            <person name="Hall B."/>
            <person name="Hou S."/>
            <person name="Geib S.M."/>
        </authorList>
    </citation>
    <scope>NUCLEOTIDE SEQUENCE</scope>
</reference>
<evidence type="ECO:0000313" key="3">
    <source>
        <dbReference type="EMBL" id="JAB98374.1"/>
    </source>
</evidence>
<feature type="compositionally biased region" description="Polar residues" evidence="2">
    <location>
        <begin position="447"/>
        <end position="456"/>
    </location>
</feature>
<name>W8C748_CERCA</name>
<protein>
    <submittedName>
        <fullName evidence="3">Uncharacterized protein</fullName>
    </submittedName>
</protein>
<reference evidence="3" key="1">
    <citation type="submission" date="2013-07" db="EMBL/GenBank/DDBJ databases">
        <authorList>
            <person name="Geib S."/>
        </authorList>
    </citation>
    <scope>NUCLEOTIDE SEQUENCE</scope>
</reference>
<dbReference type="OrthoDB" id="7914571at2759"/>
<proteinExistence type="evidence at transcript level"/>
<sequence length="471" mass="56482">MDLELEQGRKSIAQFRKSIYGGDEVEFADIFHYDMDEQDHTKILTVMRDSLHHLPDSFRADMFEKLIEDHPELRWDTEEPEIRKEDVPELLAYESLLPHRWQSIHDEFDKQLRSFSSTFSIRDPDKFWTLMQLQRHPEFELSRMYAIQKLANDVNNSLYMIYKVNQCKNKDFKLEDYDHFQVFSWTVDRFLARRHLKGIAWVDIFKKSLTEKCLDSFKFRYDIMELVRLLKPYFLSFCTKNSVLVAETLEMIKNASNLLEMHNKITDELEKSVQYFMEKIDQITNISVQRRSVGRDVVMNYLEMETLAYIVRDPIEQRYHMNYMRHRASDWQNYTETQENAIMGEVERIRRKQKTEEYCNASIMQCYYGIIGDYKNRIETMSKDYEQRFNQLEDKNRKLRYDIDNMKLQHEFLLAEKEYFRQQISEVLNTGSMSEKAKRSRGKRSLPSVSSTQAASVTKLPSFKSKTGKIN</sequence>
<feature type="region of interest" description="Disordered" evidence="2">
    <location>
        <begin position="431"/>
        <end position="471"/>
    </location>
</feature>
<evidence type="ECO:0000256" key="2">
    <source>
        <dbReference type="SAM" id="MobiDB-lite"/>
    </source>
</evidence>
<accession>W8C748</accession>
<dbReference type="AlphaFoldDB" id="W8C748"/>
<organism evidence="3">
    <name type="scientific">Ceratitis capitata</name>
    <name type="common">Mediterranean fruit fly</name>
    <name type="synonym">Tephritis capitata</name>
    <dbReference type="NCBI Taxonomy" id="7213"/>
    <lineage>
        <taxon>Eukaryota</taxon>
        <taxon>Metazoa</taxon>
        <taxon>Ecdysozoa</taxon>
        <taxon>Arthropoda</taxon>
        <taxon>Hexapoda</taxon>
        <taxon>Insecta</taxon>
        <taxon>Pterygota</taxon>
        <taxon>Neoptera</taxon>
        <taxon>Endopterygota</taxon>
        <taxon>Diptera</taxon>
        <taxon>Brachycera</taxon>
        <taxon>Muscomorpha</taxon>
        <taxon>Tephritoidea</taxon>
        <taxon>Tephritidae</taxon>
        <taxon>Ceratitis</taxon>
        <taxon>Ceratitis</taxon>
    </lineage>
</organism>
<keyword evidence="1" id="KW-0175">Coiled coil</keyword>
<feature type="coiled-coil region" evidence="1">
    <location>
        <begin position="375"/>
        <end position="409"/>
    </location>
</feature>
<evidence type="ECO:0000256" key="1">
    <source>
        <dbReference type="SAM" id="Coils"/>
    </source>
</evidence>